<dbReference type="AlphaFoldDB" id="A0A6A6QT72"/>
<dbReference type="OrthoDB" id="4187847at2759"/>
<keyword evidence="9 10" id="KW-0326">Glycosidase</keyword>
<feature type="chain" id="PRO_5025597352" description="Mannan endo-1,6-alpha-mannosidase" evidence="12">
    <location>
        <begin position="22"/>
        <end position="460"/>
    </location>
</feature>
<name>A0A6A6QT72_9PEZI</name>
<dbReference type="EMBL" id="MU004190">
    <property type="protein sequence ID" value="KAF2494923.1"/>
    <property type="molecule type" value="Genomic_DNA"/>
</dbReference>
<dbReference type="InterPro" id="IPR014480">
    <property type="entry name" value="Mannan-1_6-alpha_mannosidase"/>
</dbReference>
<evidence type="ECO:0000256" key="8">
    <source>
        <dbReference type="ARBA" id="ARBA00023180"/>
    </source>
</evidence>
<keyword evidence="6 10" id="KW-0378">Hydrolase</keyword>
<evidence type="ECO:0000256" key="5">
    <source>
        <dbReference type="ARBA" id="ARBA00022729"/>
    </source>
</evidence>
<keyword evidence="14" id="KW-1185">Reference proteome</keyword>
<comment type="similarity">
    <text evidence="3 10">Belongs to the glycosyl hydrolase 76 family.</text>
</comment>
<accession>A0A6A6QT72</accession>
<keyword evidence="5 12" id="KW-0732">Signal</keyword>
<evidence type="ECO:0000256" key="11">
    <source>
        <dbReference type="SAM" id="MobiDB-lite"/>
    </source>
</evidence>
<comment type="subcellular location">
    <subcellularLocation>
        <location evidence="2">Endomembrane system</location>
    </subcellularLocation>
</comment>
<evidence type="ECO:0000256" key="2">
    <source>
        <dbReference type="ARBA" id="ARBA00004308"/>
    </source>
</evidence>
<dbReference type="FunFam" id="1.50.10.20:FF:000006">
    <property type="entry name" value="Mannan endo-1,6-alpha-mannosidase"/>
    <property type="match status" value="1"/>
</dbReference>
<dbReference type="GO" id="GO:0008496">
    <property type="term" value="F:mannan endo-1,6-alpha-mannosidase activity"/>
    <property type="evidence" value="ECO:0007669"/>
    <property type="project" value="UniProtKB-UniRule"/>
</dbReference>
<organism evidence="13 14">
    <name type="scientific">Lophium mytilinum</name>
    <dbReference type="NCBI Taxonomy" id="390894"/>
    <lineage>
        <taxon>Eukaryota</taxon>
        <taxon>Fungi</taxon>
        <taxon>Dikarya</taxon>
        <taxon>Ascomycota</taxon>
        <taxon>Pezizomycotina</taxon>
        <taxon>Dothideomycetes</taxon>
        <taxon>Pleosporomycetidae</taxon>
        <taxon>Mytilinidiales</taxon>
        <taxon>Mytilinidiaceae</taxon>
        <taxon>Lophium</taxon>
    </lineage>
</organism>
<evidence type="ECO:0000256" key="3">
    <source>
        <dbReference type="ARBA" id="ARBA00009699"/>
    </source>
</evidence>
<dbReference type="GO" id="GO:0009272">
    <property type="term" value="P:fungal-type cell wall biogenesis"/>
    <property type="evidence" value="ECO:0007669"/>
    <property type="project" value="TreeGrafter"/>
</dbReference>
<sequence>MHFSTQSLPLAFSAFALSANAISLSTDSADSIKDVAKTLAGGIIQTYNEATSNNGPPGLFSKPYYWWEAGAAWDAMVQYQTLTADKQYSDLIGQALQFQRGPNDDYMTPNQTKSLGNDDQSTWGLATLSAAEMNFPNPNPSSQWLNISINVFNLQAARWDTSTCGGGLRWQIFTFNNGYNYKNTLTNGNFFLLAARLAQFTGNATYATWAEKAYNWTQSAGLLTDDYHVYDGADATENCSSTNHIEWTNVFGAYLYGSAVMYNLTNASPLWKARVSGFVNATDRFASQPSAPGILNEPACEPSARCDTDQLEFKGGFASSISRATLAAPFTADKLMSLLETSAKAAAAHCETSNQASNGSSVVCSDHWYKESSSVGDSGGLGELLSALGVVQGLLVKETNGNLTVGGNNNNTATPSGTVTGSASGTAAPSATGTGVAGHLEVGWSLVGAVGLVAGLMGVL</sequence>
<proteinExistence type="inferred from homology"/>
<feature type="region of interest" description="Disordered" evidence="11">
    <location>
        <begin position="402"/>
        <end position="432"/>
    </location>
</feature>
<dbReference type="InterPro" id="IPR008928">
    <property type="entry name" value="6-hairpin_glycosidase_sf"/>
</dbReference>
<gene>
    <name evidence="13" type="ORF">BU16DRAFT_527871</name>
</gene>
<dbReference type="GO" id="GO:0016052">
    <property type="term" value="P:carbohydrate catabolic process"/>
    <property type="evidence" value="ECO:0007669"/>
    <property type="project" value="InterPro"/>
</dbReference>
<evidence type="ECO:0000313" key="13">
    <source>
        <dbReference type="EMBL" id="KAF2494923.1"/>
    </source>
</evidence>
<evidence type="ECO:0000256" key="9">
    <source>
        <dbReference type="ARBA" id="ARBA00023295"/>
    </source>
</evidence>
<dbReference type="GO" id="GO:0012505">
    <property type="term" value="C:endomembrane system"/>
    <property type="evidence" value="ECO:0007669"/>
    <property type="project" value="UniProtKB-SubCell"/>
</dbReference>
<dbReference type="PANTHER" id="PTHR12145:SF36">
    <property type="entry name" value="MANNAN ENDO-1,6-ALPHA-MANNOSIDASE DCW1"/>
    <property type="match status" value="1"/>
</dbReference>
<feature type="signal peptide" evidence="12">
    <location>
        <begin position="1"/>
        <end position="21"/>
    </location>
</feature>
<dbReference type="PANTHER" id="PTHR12145">
    <property type="entry name" value="MANNAN ENDO-1,6-ALPHA-MANNOSIDASE DCW1"/>
    <property type="match status" value="1"/>
</dbReference>
<evidence type="ECO:0000256" key="12">
    <source>
        <dbReference type="SAM" id="SignalP"/>
    </source>
</evidence>
<dbReference type="Pfam" id="PF03663">
    <property type="entry name" value="Glyco_hydro_76"/>
    <property type="match status" value="1"/>
</dbReference>
<dbReference type="Gene3D" id="1.50.10.20">
    <property type="match status" value="1"/>
</dbReference>
<dbReference type="PIRSF" id="PIRSF016302">
    <property type="entry name" value="Man_a_manosd"/>
    <property type="match status" value="1"/>
</dbReference>
<evidence type="ECO:0000256" key="6">
    <source>
        <dbReference type="ARBA" id="ARBA00022801"/>
    </source>
</evidence>
<evidence type="ECO:0000256" key="4">
    <source>
        <dbReference type="ARBA" id="ARBA00012350"/>
    </source>
</evidence>
<keyword evidence="8" id="KW-0325">Glycoprotein</keyword>
<evidence type="ECO:0000313" key="14">
    <source>
        <dbReference type="Proteomes" id="UP000799750"/>
    </source>
</evidence>
<keyword evidence="7" id="KW-0472">Membrane</keyword>
<dbReference type="EC" id="3.2.1.101" evidence="4 10"/>
<reference evidence="13" key="1">
    <citation type="journal article" date="2020" name="Stud. Mycol.">
        <title>101 Dothideomycetes genomes: a test case for predicting lifestyles and emergence of pathogens.</title>
        <authorList>
            <person name="Haridas S."/>
            <person name="Albert R."/>
            <person name="Binder M."/>
            <person name="Bloem J."/>
            <person name="Labutti K."/>
            <person name="Salamov A."/>
            <person name="Andreopoulos B."/>
            <person name="Baker S."/>
            <person name="Barry K."/>
            <person name="Bills G."/>
            <person name="Bluhm B."/>
            <person name="Cannon C."/>
            <person name="Castanera R."/>
            <person name="Culley D."/>
            <person name="Daum C."/>
            <person name="Ezra D."/>
            <person name="Gonzalez J."/>
            <person name="Henrissat B."/>
            <person name="Kuo A."/>
            <person name="Liang C."/>
            <person name="Lipzen A."/>
            <person name="Lutzoni F."/>
            <person name="Magnuson J."/>
            <person name="Mondo S."/>
            <person name="Nolan M."/>
            <person name="Ohm R."/>
            <person name="Pangilinan J."/>
            <person name="Park H.-J."/>
            <person name="Ramirez L."/>
            <person name="Alfaro M."/>
            <person name="Sun H."/>
            <person name="Tritt A."/>
            <person name="Yoshinaga Y."/>
            <person name="Zwiers L.-H."/>
            <person name="Turgeon B."/>
            <person name="Goodwin S."/>
            <person name="Spatafora J."/>
            <person name="Crous P."/>
            <person name="Grigoriev I."/>
        </authorList>
    </citation>
    <scope>NUCLEOTIDE SEQUENCE</scope>
    <source>
        <strain evidence="13">CBS 269.34</strain>
    </source>
</reference>
<evidence type="ECO:0000256" key="1">
    <source>
        <dbReference type="ARBA" id="ARBA00001452"/>
    </source>
</evidence>
<dbReference type="Proteomes" id="UP000799750">
    <property type="component" value="Unassembled WGS sequence"/>
</dbReference>
<dbReference type="InterPro" id="IPR005198">
    <property type="entry name" value="Glyco_hydro_76"/>
</dbReference>
<protein>
    <recommendedName>
        <fullName evidence="4 10">Mannan endo-1,6-alpha-mannosidase</fullName>
        <ecNumber evidence="4 10">3.2.1.101</ecNumber>
    </recommendedName>
</protein>
<evidence type="ECO:0000256" key="7">
    <source>
        <dbReference type="ARBA" id="ARBA00023136"/>
    </source>
</evidence>
<dbReference type="SUPFAM" id="SSF48208">
    <property type="entry name" value="Six-hairpin glycosidases"/>
    <property type="match status" value="1"/>
</dbReference>
<comment type="catalytic activity">
    <reaction evidence="1 10">
        <text>Random hydrolysis of (1-&gt;6)-alpha-D-mannosidic linkages in unbranched (1-&gt;6)-mannans.</text>
        <dbReference type="EC" id="3.2.1.101"/>
    </reaction>
</comment>
<evidence type="ECO:0000256" key="10">
    <source>
        <dbReference type="PIRNR" id="PIRNR016302"/>
    </source>
</evidence>